<comment type="similarity">
    <text evidence="2">Belongs to the SusD family.</text>
</comment>
<feature type="compositionally biased region" description="Basic and acidic residues" evidence="6">
    <location>
        <begin position="315"/>
        <end position="324"/>
    </location>
</feature>
<dbReference type="InterPro" id="IPR011990">
    <property type="entry name" value="TPR-like_helical_dom_sf"/>
</dbReference>
<dbReference type="Proteomes" id="UP000620550">
    <property type="component" value="Unassembled WGS sequence"/>
</dbReference>
<reference evidence="10" key="1">
    <citation type="journal article" date="2019" name="Int. J. Syst. Evol. Microbiol.">
        <title>The Global Catalogue of Microorganisms (GCM) 10K type strain sequencing project: providing services to taxonomists for standard genome sequencing and annotation.</title>
        <authorList>
            <consortium name="The Broad Institute Genomics Platform"/>
            <consortium name="The Broad Institute Genome Sequencing Center for Infectious Disease"/>
            <person name="Wu L."/>
            <person name="Ma J."/>
        </authorList>
    </citation>
    <scope>NUCLEOTIDE SEQUENCE [LARGE SCALE GENOMIC DNA]</scope>
    <source>
        <strain evidence="10">CGMCC 1.12966</strain>
    </source>
</reference>
<accession>A0ABQ3I0G7</accession>
<protein>
    <submittedName>
        <fullName evidence="9">Membrane protein</fullName>
    </submittedName>
</protein>
<keyword evidence="5" id="KW-0998">Cell outer membrane</keyword>
<feature type="domain" description="RagB/SusD" evidence="7">
    <location>
        <begin position="299"/>
        <end position="565"/>
    </location>
</feature>
<evidence type="ECO:0000256" key="4">
    <source>
        <dbReference type="ARBA" id="ARBA00023136"/>
    </source>
</evidence>
<dbReference type="SUPFAM" id="SSF48452">
    <property type="entry name" value="TPR-like"/>
    <property type="match status" value="1"/>
</dbReference>
<evidence type="ECO:0000256" key="5">
    <source>
        <dbReference type="ARBA" id="ARBA00023237"/>
    </source>
</evidence>
<comment type="caution">
    <text evidence="9">The sequence shown here is derived from an EMBL/GenBank/DDBJ whole genome shotgun (WGS) entry which is preliminary data.</text>
</comment>
<evidence type="ECO:0000256" key="2">
    <source>
        <dbReference type="ARBA" id="ARBA00006275"/>
    </source>
</evidence>
<dbReference type="Pfam" id="PF07980">
    <property type="entry name" value="SusD_RagB"/>
    <property type="match status" value="1"/>
</dbReference>
<dbReference type="Pfam" id="PF14322">
    <property type="entry name" value="SusD-like_3"/>
    <property type="match status" value="1"/>
</dbReference>
<gene>
    <name evidence="9" type="ORF">GCM10017764_26050</name>
</gene>
<feature type="domain" description="SusD-like N-terminal" evidence="8">
    <location>
        <begin position="110"/>
        <end position="237"/>
    </location>
</feature>
<sequence>MVMKTNIKTILRKGFGILLVSGILTACNDDKFFLLEDRNGLGSEVVWNSEGSIDFHLNKTYELIIPKWPHQVIPNRWEIHLANDENYFASEAGHAARALGINGEALHNHDVFYVGNLYTLNYGSNRYMDIARCNNAIKYIPESSISEDAKRRFLGQYHAMRAMVYLELVKVYGGTTLVLKPQDPQNLQAKGRASARACFDVIVDDLTKAVDYLEGVTYGAGDWGRITQEAAASLKAKALLYWASPQFNPLNDPKHPYDAARWAVALEANKEAYELCLAKGHSLVADYAQIWQTKGPANKETIISRSYSASLPKRGHNEERKNRPQSEGGAPDRAYRATWKLLQAYPMKDGNRIDQAGNYSYDAVMFWQNRDPRFTATFAYNGSVYPLSNKGTNRVQWTYVGATVDGIAESANWGVYTKKFTTPTLAASNVPVTNDVGGSGMDWIEMRLAEVMLNYADCANETGDMATAKNMVRAIRQRAGIEVGNNDYGLGAAAGVADMRDLILNERMIEFAFENKRNSDLRRTRRWHLLSGESLETIRIELQPGVDAATLNAGGRNSINVEDKTVYQENFRMAIQQQNTGFGAMNIPEYHNFYTFHNDYVWRGVDIYPTVGWAGGTFDPLDN</sequence>
<evidence type="ECO:0000256" key="6">
    <source>
        <dbReference type="SAM" id="MobiDB-lite"/>
    </source>
</evidence>
<evidence type="ECO:0000259" key="7">
    <source>
        <dbReference type="Pfam" id="PF07980"/>
    </source>
</evidence>
<dbReference type="PROSITE" id="PS51257">
    <property type="entry name" value="PROKAR_LIPOPROTEIN"/>
    <property type="match status" value="1"/>
</dbReference>
<dbReference type="InterPro" id="IPR012944">
    <property type="entry name" value="SusD_RagB_dom"/>
</dbReference>
<proteinExistence type="inferred from homology"/>
<evidence type="ECO:0000259" key="8">
    <source>
        <dbReference type="Pfam" id="PF14322"/>
    </source>
</evidence>
<dbReference type="InterPro" id="IPR033985">
    <property type="entry name" value="SusD-like_N"/>
</dbReference>
<evidence type="ECO:0000256" key="3">
    <source>
        <dbReference type="ARBA" id="ARBA00022729"/>
    </source>
</evidence>
<evidence type="ECO:0000313" key="10">
    <source>
        <dbReference type="Proteomes" id="UP000620550"/>
    </source>
</evidence>
<dbReference type="EMBL" id="BNAF01000009">
    <property type="protein sequence ID" value="GHE41454.1"/>
    <property type="molecule type" value="Genomic_DNA"/>
</dbReference>
<dbReference type="Gene3D" id="1.25.40.390">
    <property type="match status" value="1"/>
</dbReference>
<name>A0ABQ3I0G7_9SPHI</name>
<comment type="subcellular location">
    <subcellularLocation>
        <location evidence="1">Cell outer membrane</location>
    </subcellularLocation>
</comment>
<keyword evidence="10" id="KW-1185">Reference proteome</keyword>
<evidence type="ECO:0000256" key="1">
    <source>
        <dbReference type="ARBA" id="ARBA00004442"/>
    </source>
</evidence>
<keyword evidence="4" id="KW-0472">Membrane</keyword>
<feature type="region of interest" description="Disordered" evidence="6">
    <location>
        <begin position="308"/>
        <end position="332"/>
    </location>
</feature>
<keyword evidence="3" id="KW-0732">Signal</keyword>
<organism evidence="9 10">
    <name type="scientific">Sphingobacterium griseoflavum</name>
    <dbReference type="NCBI Taxonomy" id="1474952"/>
    <lineage>
        <taxon>Bacteria</taxon>
        <taxon>Pseudomonadati</taxon>
        <taxon>Bacteroidota</taxon>
        <taxon>Sphingobacteriia</taxon>
        <taxon>Sphingobacteriales</taxon>
        <taxon>Sphingobacteriaceae</taxon>
        <taxon>Sphingobacterium</taxon>
    </lineage>
</organism>
<evidence type="ECO:0000313" key="9">
    <source>
        <dbReference type="EMBL" id="GHE41454.1"/>
    </source>
</evidence>